<dbReference type="Pfam" id="PF00134">
    <property type="entry name" value="Cyclin_N"/>
    <property type="match status" value="1"/>
</dbReference>
<dbReference type="PANTHER" id="PTHR10177">
    <property type="entry name" value="CYCLINS"/>
    <property type="match status" value="1"/>
</dbReference>
<protein>
    <submittedName>
        <fullName evidence="5">CYCLIN domain-containing protein</fullName>
    </submittedName>
</protein>
<dbReference type="AlphaFoldDB" id="A0A158PPB4"/>
<dbReference type="InterPro" id="IPR036915">
    <property type="entry name" value="Cyclin-like_sf"/>
</dbReference>
<dbReference type="SUPFAM" id="SSF47954">
    <property type="entry name" value="Cyclin-like"/>
    <property type="match status" value="1"/>
</dbReference>
<evidence type="ECO:0000313" key="4">
    <source>
        <dbReference type="Proteomes" id="UP000267096"/>
    </source>
</evidence>
<evidence type="ECO:0000313" key="3">
    <source>
        <dbReference type="EMBL" id="VDK49819.1"/>
    </source>
</evidence>
<keyword evidence="4" id="KW-1185">Reference proteome</keyword>
<dbReference type="WBParaSite" id="ASIM_0001405501-mRNA-1">
    <property type="protein sequence ID" value="ASIM_0001405501-mRNA-1"/>
    <property type="gene ID" value="ASIM_0001405501"/>
</dbReference>
<comment type="similarity">
    <text evidence="1">Belongs to the cyclin family.</text>
</comment>
<dbReference type="SMART" id="SM00385">
    <property type="entry name" value="CYCLIN"/>
    <property type="match status" value="1"/>
</dbReference>
<accession>A0A158PPB4</accession>
<organism evidence="5">
    <name type="scientific">Anisakis simplex</name>
    <name type="common">Herring worm</name>
    <dbReference type="NCBI Taxonomy" id="6269"/>
    <lineage>
        <taxon>Eukaryota</taxon>
        <taxon>Metazoa</taxon>
        <taxon>Ecdysozoa</taxon>
        <taxon>Nematoda</taxon>
        <taxon>Chromadorea</taxon>
        <taxon>Rhabditida</taxon>
        <taxon>Spirurina</taxon>
        <taxon>Ascaridomorpha</taxon>
        <taxon>Ascaridoidea</taxon>
        <taxon>Anisakidae</taxon>
        <taxon>Anisakis</taxon>
        <taxon>Anisakis simplex complex</taxon>
    </lineage>
</organism>
<evidence type="ECO:0000256" key="1">
    <source>
        <dbReference type="RuleBase" id="RU000383"/>
    </source>
</evidence>
<feature type="domain" description="Cyclin-like" evidence="2">
    <location>
        <begin position="47"/>
        <end position="133"/>
    </location>
</feature>
<dbReference type="Proteomes" id="UP000267096">
    <property type="component" value="Unassembled WGS sequence"/>
</dbReference>
<dbReference type="Gene3D" id="1.10.472.10">
    <property type="entry name" value="Cyclin-like"/>
    <property type="match status" value="2"/>
</dbReference>
<dbReference type="OrthoDB" id="769138at2759"/>
<sequence length="290" mass="32263">MGDGCSSRISLLRSLANRERQIISETSTSLPIGPCLVTLQERDSEAVWIVTSGAKLSLGLDTVCLAVALLDRVLLATRVPIKYVNCVAATCLYISIKLCEECVCVSDAGRLISRLQLPYSIPELNRMELTILSRLNWNLGVPSVDRFMHAMLGCMGSAFLPVFRVPIESAICCSTVSYKFRPSLLALSLLSLILEMRTPAWFPVTVSFQRLLQIDDNELIECRETIATLLCPEDKENGCARMQQQKRIRGAKRKASVEVEDDSDHDLDHEQQHCLLPLPEVTLPLCAQQD</sequence>
<reference evidence="3 4" key="2">
    <citation type="submission" date="2018-11" db="EMBL/GenBank/DDBJ databases">
        <authorList>
            <consortium name="Pathogen Informatics"/>
        </authorList>
    </citation>
    <scope>NUCLEOTIDE SEQUENCE [LARGE SCALE GENOMIC DNA]</scope>
</reference>
<reference evidence="5" key="1">
    <citation type="submission" date="2016-04" db="UniProtKB">
        <authorList>
            <consortium name="WormBaseParasite"/>
        </authorList>
    </citation>
    <scope>IDENTIFICATION</scope>
</reference>
<evidence type="ECO:0000259" key="2">
    <source>
        <dbReference type="SMART" id="SM00385"/>
    </source>
</evidence>
<dbReference type="InterPro" id="IPR013763">
    <property type="entry name" value="Cyclin-like_dom"/>
</dbReference>
<evidence type="ECO:0000313" key="5">
    <source>
        <dbReference type="WBParaSite" id="ASIM_0001405501-mRNA-1"/>
    </source>
</evidence>
<dbReference type="InterPro" id="IPR039361">
    <property type="entry name" value="Cyclin"/>
</dbReference>
<gene>
    <name evidence="3" type="ORF">ASIM_LOCUS13483</name>
</gene>
<dbReference type="InterPro" id="IPR006671">
    <property type="entry name" value="Cyclin_N"/>
</dbReference>
<name>A0A158PPB4_ANISI</name>
<proteinExistence type="inferred from homology"/>
<keyword evidence="1" id="KW-0195">Cyclin</keyword>
<dbReference type="EMBL" id="UYRR01031405">
    <property type="protein sequence ID" value="VDK49819.1"/>
    <property type="molecule type" value="Genomic_DNA"/>
</dbReference>